<evidence type="ECO:0000313" key="1">
    <source>
        <dbReference type="EMBL" id="RKP09504.1"/>
    </source>
</evidence>
<organism evidence="1 2">
    <name type="scientific">Thamnocephalis sphaerospora</name>
    <dbReference type="NCBI Taxonomy" id="78915"/>
    <lineage>
        <taxon>Eukaryota</taxon>
        <taxon>Fungi</taxon>
        <taxon>Fungi incertae sedis</taxon>
        <taxon>Zoopagomycota</taxon>
        <taxon>Zoopagomycotina</taxon>
        <taxon>Zoopagomycetes</taxon>
        <taxon>Zoopagales</taxon>
        <taxon>Sigmoideomycetaceae</taxon>
        <taxon>Thamnocephalis</taxon>
    </lineage>
</organism>
<keyword evidence="2" id="KW-1185">Reference proteome</keyword>
<proteinExistence type="predicted"/>
<dbReference type="AlphaFoldDB" id="A0A4P9XTJ1"/>
<reference evidence="2" key="1">
    <citation type="journal article" date="2018" name="Nat. Microbiol.">
        <title>Leveraging single-cell genomics to expand the fungal tree of life.</title>
        <authorList>
            <person name="Ahrendt S.R."/>
            <person name="Quandt C.A."/>
            <person name="Ciobanu D."/>
            <person name="Clum A."/>
            <person name="Salamov A."/>
            <person name="Andreopoulos B."/>
            <person name="Cheng J.F."/>
            <person name="Woyke T."/>
            <person name="Pelin A."/>
            <person name="Henrissat B."/>
            <person name="Reynolds N.K."/>
            <person name="Benny G.L."/>
            <person name="Smith M.E."/>
            <person name="James T.Y."/>
            <person name="Grigoriev I.V."/>
        </authorList>
    </citation>
    <scope>NUCLEOTIDE SEQUENCE [LARGE SCALE GENOMIC DNA]</scope>
    <source>
        <strain evidence="2">RSA 1356</strain>
    </source>
</reference>
<name>A0A4P9XTJ1_9FUNG</name>
<evidence type="ECO:0000313" key="2">
    <source>
        <dbReference type="Proteomes" id="UP000271241"/>
    </source>
</evidence>
<gene>
    <name evidence="1" type="ORF">THASP1DRAFT_22667</name>
</gene>
<sequence>MATFAAMCTRGDSPPARRAFFGRPSAGQKACCLLSTEFSECHLPRLALSERGSPPHRGADASRPAYVLARATRLCQYTPRPCSHAWHDLAVNKRAGVFKYPSYVVSAAHSRDAAVQRSASDFVSHLVLMGLPLCTRLRATGTDSRHTHHAVYVLARNDHGTAYANDAGRARKLLAADTTFSHTGSGMPPRQACHTGPTRQWPFSATATPQDEDALIVLLIQVRARLMYYGDISVHIKHHARARLLLLPCTTVSRTP</sequence>
<dbReference type="Proteomes" id="UP000271241">
    <property type="component" value="Unassembled WGS sequence"/>
</dbReference>
<accession>A0A4P9XTJ1</accession>
<dbReference type="EMBL" id="KZ992509">
    <property type="protein sequence ID" value="RKP09504.1"/>
    <property type="molecule type" value="Genomic_DNA"/>
</dbReference>
<protein>
    <submittedName>
        <fullName evidence="1">Uncharacterized protein</fullName>
    </submittedName>
</protein>